<feature type="region of interest" description="Disordered" evidence="11">
    <location>
        <begin position="54"/>
        <end position="85"/>
    </location>
</feature>
<evidence type="ECO:0000256" key="11">
    <source>
        <dbReference type="SAM" id="MobiDB-lite"/>
    </source>
</evidence>
<dbReference type="PANTHER" id="PTHR14871">
    <property type="entry name" value="DYNEIN REGULATORY COMPLEX PROTEIN 9"/>
    <property type="match status" value="1"/>
</dbReference>
<dbReference type="AlphaFoldDB" id="A0A7K7A549"/>
<dbReference type="EMBL" id="VZSG01000804">
    <property type="protein sequence ID" value="NWX91275.1"/>
    <property type="molecule type" value="Genomic_DNA"/>
</dbReference>
<evidence type="ECO:0000256" key="1">
    <source>
        <dbReference type="ARBA" id="ARBA00004611"/>
    </source>
</evidence>
<feature type="compositionally biased region" description="Polar residues" evidence="11">
    <location>
        <begin position="54"/>
        <end position="64"/>
    </location>
</feature>
<dbReference type="PANTHER" id="PTHR14871:SF1">
    <property type="entry name" value="DYNEIN REGULATORY COMPLEX PROTEIN 9"/>
    <property type="match status" value="1"/>
</dbReference>
<dbReference type="PROSITE" id="PS50096">
    <property type="entry name" value="IQ"/>
    <property type="match status" value="1"/>
</dbReference>
<feature type="non-terminal residue" evidence="12">
    <location>
        <position position="397"/>
    </location>
</feature>
<reference evidence="12 13" key="1">
    <citation type="submission" date="2019-09" db="EMBL/GenBank/DDBJ databases">
        <title>Bird 10,000 Genomes (B10K) Project - Family phase.</title>
        <authorList>
            <person name="Zhang G."/>
        </authorList>
    </citation>
    <scope>NUCLEOTIDE SEQUENCE [LARGE SCALE GENOMIC DNA]</scope>
    <source>
        <strain evidence="12">B10K-MSB-04</strain>
    </source>
</reference>
<evidence type="ECO:0000256" key="10">
    <source>
        <dbReference type="SAM" id="Coils"/>
    </source>
</evidence>
<dbReference type="GO" id="GO:0007288">
    <property type="term" value="P:sperm axoneme assembly"/>
    <property type="evidence" value="ECO:0007669"/>
    <property type="project" value="TreeGrafter"/>
</dbReference>
<protein>
    <recommendedName>
        <fullName evidence="3">Dynein regulatory complex protein 9</fullName>
    </recommendedName>
    <alternativeName>
        <fullName evidence="9">IQ domain-containing protein G</fullName>
    </alternativeName>
</protein>
<evidence type="ECO:0000256" key="2">
    <source>
        <dbReference type="ARBA" id="ARBA00008222"/>
    </source>
</evidence>
<evidence type="ECO:0000256" key="4">
    <source>
        <dbReference type="ARBA" id="ARBA00022490"/>
    </source>
</evidence>
<feature type="compositionally biased region" description="Polar residues" evidence="11">
    <location>
        <begin position="75"/>
        <end position="85"/>
    </location>
</feature>
<comment type="subcellular location">
    <subcellularLocation>
        <location evidence="1">Cytoplasm</location>
        <location evidence="1">Cytoskeleton</location>
        <location evidence="1">Flagellum axoneme</location>
    </subcellularLocation>
</comment>
<keyword evidence="4" id="KW-0963">Cytoplasm</keyword>
<name>A0A7K7A549_9AVES</name>
<accession>A0A7K7A549</accession>
<evidence type="ECO:0000256" key="8">
    <source>
        <dbReference type="ARBA" id="ARBA00023273"/>
    </source>
</evidence>
<evidence type="ECO:0000256" key="6">
    <source>
        <dbReference type="ARBA" id="ARBA00023069"/>
    </source>
</evidence>
<feature type="non-terminal residue" evidence="12">
    <location>
        <position position="1"/>
    </location>
</feature>
<keyword evidence="5" id="KW-0282">Flagellum</keyword>
<dbReference type="Pfam" id="PF00612">
    <property type="entry name" value="IQ"/>
    <property type="match status" value="1"/>
</dbReference>
<keyword evidence="6" id="KW-0969">Cilium</keyword>
<feature type="coiled-coil region" evidence="10">
    <location>
        <begin position="168"/>
        <end position="195"/>
    </location>
</feature>
<keyword evidence="8" id="KW-0966">Cell projection</keyword>
<dbReference type="InterPro" id="IPR042618">
    <property type="entry name" value="IQCG"/>
</dbReference>
<dbReference type="CDD" id="cd23766">
    <property type="entry name" value="IQCG"/>
    <property type="match status" value="1"/>
</dbReference>
<organism evidence="12 13">
    <name type="scientific">Nothoprocta pentlandii</name>
    <dbReference type="NCBI Taxonomy" id="2585814"/>
    <lineage>
        <taxon>Eukaryota</taxon>
        <taxon>Metazoa</taxon>
        <taxon>Chordata</taxon>
        <taxon>Craniata</taxon>
        <taxon>Vertebrata</taxon>
        <taxon>Euteleostomi</taxon>
        <taxon>Archelosauria</taxon>
        <taxon>Archosauria</taxon>
        <taxon>Dinosauria</taxon>
        <taxon>Saurischia</taxon>
        <taxon>Theropoda</taxon>
        <taxon>Coelurosauria</taxon>
        <taxon>Aves</taxon>
        <taxon>Palaeognathae</taxon>
        <taxon>Tinamiformes</taxon>
        <taxon>Tinamidae</taxon>
        <taxon>Nothoprocta</taxon>
    </lineage>
</organism>
<evidence type="ECO:0000256" key="3">
    <source>
        <dbReference type="ARBA" id="ARBA00013738"/>
    </source>
</evidence>
<gene>
    <name evidence="12" type="primary">Iqcg</name>
    <name evidence="12" type="ORF">NOTPEN_R13674</name>
</gene>
<dbReference type="Proteomes" id="UP000538817">
    <property type="component" value="Unassembled WGS sequence"/>
</dbReference>
<keyword evidence="7" id="KW-0206">Cytoskeleton</keyword>
<dbReference type="InterPro" id="IPR000048">
    <property type="entry name" value="IQ_motif_EF-hand-BS"/>
</dbReference>
<feature type="coiled-coil region" evidence="10">
    <location>
        <begin position="222"/>
        <end position="249"/>
    </location>
</feature>
<evidence type="ECO:0000256" key="7">
    <source>
        <dbReference type="ARBA" id="ARBA00023212"/>
    </source>
</evidence>
<keyword evidence="13" id="KW-1185">Reference proteome</keyword>
<keyword evidence="10" id="KW-0175">Coiled coil</keyword>
<dbReference type="GO" id="GO:0005737">
    <property type="term" value="C:cytoplasm"/>
    <property type="evidence" value="ECO:0007669"/>
    <property type="project" value="TreeGrafter"/>
</dbReference>
<dbReference type="SMART" id="SM00015">
    <property type="entry name" value="IQ"/>
    <property type="match status" value="1"/>
</dbReference>
<evidence type="ECO:0000256" key="9">
    <source>
        <dbReference type="ARBA" id="ARBA00032183"/>
    </source>
</evidence>
<evidence type="ECO:0000313" key="12">
    <source>
        <dbReference type="EMBL" id="NWX91275.1"/>
    </source>
</evidence>
<evidence type="ECO:0000256" key="5">
    <source>
        <dbReference type="ARBA" id="ARBA00022846"/>
    </source>
</evidence>
<comment type="caution">
    <text evidence="12">The sequence shown here is derived from an EMBL/GenBank/DDBJ whole genome shotgun (WGS) entry which is preliminary data.</text>
</comment>
<comment type="similarity">
    <text evidence="2">Belongs to the DRC9 family.</text>
</comment>
<dbReference type="GO" id="GO:0036126">
    <property type="term" value="C:sperm flagellum"/>
    <property type="evidence" value="ECO:0007669"/>
    <property type="project" value="TreeGrafter"/>
</dbReference>
<proteinExistence type="inferred from homology"/>
<evidence type="ECO:0000313" key="13">
    <source>
        <dbReference type="Proteomes" id="UP000538817"/>
    </source>
</evidence>
<sequence>MEKITHLEALLFAAVLENCVDQLSILGYIMGAPAEGRADISHADGQEMKEITVTQKGMDTTHQDLVSPRQGSGEPVTTKSPNSTELKQQLQKSGDLGSSYHLFKRTMKHRVMSADNLRKIQADRQYVSDVITSTMIKMQESGTFSSLPEAIEREKEKKSKLHDILLREEEGKKEIKSLQQQLQEVKRETEMELQERDNVIAFLSDQLQETKAKTDMESSYVRKNTELQVQQTRKKCSNAERDLDKETAKLRSRTDEEIRVHEEMENFLRQQQMKVEEKLEYWMDKYEKDTEAKEQELNALKESKASNLETLQRLASECQTFEEVIISDRVEKEAARRQLEQDALELKSILKLQAWWRGTMVRRNLGCYKDLKETLEKQLPEKGKGKKDKYKIKKKKR</sequence>